<evidence type="ECO:0000313" key="5">
    <source>
        <dbReference type="Proteomes" id="UP000182045"/>
    </source>
</evidence>
<dbReference type="STRING" id="1666912.Ga0058931_2667"/>
<dbReference type="PATRIC" id="fig|1666912.4.peg.1172"/>
<accession>A0A0P7VWM6</accession>
<dbReference type="AlphaFoldDB" id="A0A0P7VWM6"/>
<dbReference type="RefSeq" id="WP_072246751.1">
    <property type="nucleotide sequence ID" value="NZ_FBYC01000004.1"/>
</dbReference>
<dbReference type="EMBL" id="FBYC01000004">
    <property type="protein sequence ID" value="CUX82927.1"/>
    <property type="molecule type" value="Genomic_DNA"/>
</dbReference>
<reference evidence="2 5" key="2">
    <citation type="submission" date="2016-01" db="EMBL/GenBank/DDBJ databases">
        <authorList>
            <person name="Varghese N."/>
        </authorList>
    </citation>
    <scope>NUCLEOTIDE SEQUENCE [LARGE SCALE GENOMIC DNA]</scope>
    <source>
        <strain evidence="2 5">HL-91</strain>
    </source>
</reference>
<evidence type="ECO:0000313" key="4">
    <source>
        <dbReference type="Proteomes" id="UP000050413"/>
    </source>
</evidence>
<sequence length="67" mass="7101">MALSTVILALGLVLVLEGLVFALAPSRIEDLLKVLTQLPENARRLIGVLALVFGVFLVTFSNLIAGP</sequence>
<name>A0A0P7VWM6_9RHOB</name>
<dbReference type="Proteomes" id="UP000050413">
    <property type="component" value="Unassembled WGS sequence"/>
</dbReference>
<reference evidence="3 4" key="1">
    <citation type="submission" date="2015-09" db="EMBL/GenBank/DDBJ databases">
        <title>Identification and resolution of microdiversity through metagenomic sequencing of parallel consortia.</title>
        <authorList>
            <person name="Nelson W.C."/>
            <person name="Romine M.F."/>
            <person name="Lindemann S.R."/>
        </authorList>
    </citation>
    <scope>NUCLEOTIDE SEQUENCE [LARGE SCALE GENOMIC DNA]</scope>
    <source>
        <strain evidence="3">HL-91</strain>
    </source>
</reference>
<keyword evidence="1" id="KW-0472">Membrane</keyword>
<protein>
    <recommendedName>
        <fullName evidence="6">DUF2065 domain-containing protein</fullName>
    </recommendedName>
</protein>
<evidence type="ECO:0000256" key="1">
    <source>
        <dbReference type="SAM" id="Phobius"/>
    </source>
</evidence>
<dbReference type="PANTHER" id="PTHR38602:SF1">
    <property type="entry name" value="INNER MEMBRANE PROTEIN"/>
    <property type="match status" value="1"/>
</dbReference>
<dbReference type="PANTHER" id="PTHR38602">
    <property type="entry name" value="INNER MEMBRANE PROTEIN-RELATED"/>
    <property type="match status" value="1"/>
</dbReference>
<keyword evidence="1" id="KW-0812">Transmembrane</keyword>
<dbReference type="Pfam" id="PF09838">
    <property type="entry name" value="DUF2065"/>
    <property type="match status" value="1"/>
</dbReference>
<evidence type="ECO:0008006" key="6">
    <source>
        <dbReference type="Google" id="ProtNLM"/>
    </source>
</evidence>
<evidence type="ECO:0000313" key="3">
    <source>
        <dbReference type="EMBL" id="KPP91554.1"/>
    </source>
</evidence>
<evidence type="ECO:0000313" key="2">
    <source>
        <dbReference type="EMBL" id="CUX82927.1"/>
    </source>
</evidence>
<keyword evidence="5" id="KW-1185">Reference proteome</keyword>
<organism evidence="3 4">
    <name type="scientific">Roseibaca calidilacus</name>
    <dbReference type="NCBI Taxonomy" id="1666912"/>
    <lineage>
        <taxon>Bacteria</taxon>
        <taxon>Pseudomonadati</taxon>
        <taxon>Pseudomonadota</taxon>
        <taxon>Alphaproteobacteria</taxon>
        <taxon>Rhodobacterales</taxon>
        <taxon>Paracoccaceae</taxon>
        <taxon>Roseinatronobacter</taxon>
    </lineage>
</organism>
<dbReference type="EMBL" id="LJSG01000013">
    <property type="protein sequence ID" value="KPP91554.1"/>
    <property type="molecule type" value="Genomic_DNA"/>
</dbReference>
<dbReference type="InterPro" id="IPR019201">
    <property type="entry name" value="DUF2065"/>
</dbReference>
<proteinExistence type="predicted"/>
<gene>
    <name evidence="2" type="ORF">Ga0058931_2667</name>
    <name evidence="3" type="ORF">HLUCCA05_00160</name>
</gene>
<dbReference type="Proteomes" id="UP000182045">
    <property type="component" value="Unassembled WGS sequence"/>
</dbReference>
<comment type="caution">
    <text evidence="3">The sequence shown here is derived from an EMBL/GenBank/DDBJ whole genome shotgun (WGS) entry which is preliminary data.</text>
</comment>
<keyword evidence="1" id="KW-1133">Transmembrane helix</keyword>
<feature type="transmembrane region" description="Helical" evidence="1">
    <location>
        <begin position="46"/>
        <end position="65"/>
    </location>
</feature>